<comment type="caution">
    <text evidence="1">The sequence shown here is derived from an EMBL/GenBank/DDBJ whole genome shotgun (WGS) entry which is preliminary data.</text>
</comment>
<sequence>MAGILALSQYVDGSGICPSNPLTPTTSLGATLNSDNMAHQDRGTKGNSAVCPTEVTNDKIKIFENPFEETSFCSHRSASLRAVELENEGQLDLACAAYEHSLCQLLSSTVLFEDQNGARIQQASLDAARLTLYIGLFRCQLPDLARLHGLVDRASALIHRFSTDLVIDPCSSSIPLVSHQISIDRISGIPRSPDSLVCPQRKRRALLPETIGASMEVDEEVDKTTNPLVTEEAAVESSTLKSDPGSATWFTQANANQVAWCRQLNACRAEAALRLADWDTLEEAVSLVRTSEY</sequence>
<dbReference type="Proteomes" id="UP000784294">
    <property type="component" value="Unassembled WGS sequence"/>
</dbReference>
<accession>A0A3S5CFG4</accession>
<organism evidence="1 2">
    <name type="scientific">Protopolystoma xenopodis</name>
    <dbReference type="NCBI Taxonomy" id="117903"/>
    <lineage>
        <taxon>Eukaryota</taxon>
        <taxon>Metazoa</taxon>
        <taxon>Spiralia</taxon>
        <taxon>Lophotrochozoa</taxon>
        <taxon>Platyhelminthes</taxon>
        <taxon>Monogenea</taxon>
        <taxon>Polyopisthocotylea</taxon>
        <taxon>Polystomatidea</taxon>
        <taxon>Polystomatidae</taxon>
        <taxon>Protopolystoma</taxon>
    </lineage>
</organism>
<evidence type="ECO:0000313" key="2">
    <source>
        <dbReference type="Proteomes" id="UP000784294"/>
    </source>
</evidence>
<evidence type="ECO:0000313" key="1">
    <source>
        <dbReference type="EMBL" id="VEL16802.1"/>
    </source>
</evidence>
<dbReference type="AlphaFoldDB" id="A0A3S5CFG4"/>
<keyword evidence="2" id="KW-1185">Reference proteome</keyword>
<dbReference type="OrthoDB" id="381190at2759"/>
<dbReference type="EMBL" id="CAAALY010029883">
    <property type="protein sequence ID" value="VEL16802.1"/>
    <property type="molecule type" value="Genomic_DNA"/>
</dbReference>
<proteinExistence type="predicted"/>
<gene>
    <name evidence="1" type="ORF">PXEA_LOCUS10242</name>
</gene>
<name>A0A3S5CFG4_9PLAT</name>
<reference evidence="1" key="1">
    <citation type="submission" date="2018-11" db="EMBL/GenBank/DDBJ databases">
        <authorList>
            <consortium name="Pathogen Informatics"/>
        </authorList>
    </citation>
    <scope>NUCLEOTIDE SEQUENCE</scope>
</reference>
<protein>
    <submittedName>
        <fullName evidence="1">Uncharacterized protein</fullName>
    </submittedName>
</protein>